<dbReference type="SUPFAM" id="SSF46785">
    <property type="entry name" value="Winged helix' DNA-binding domain"/>
    <property type="match status" value="1"/>
</dbReference>
<dbReference type="PANTHER" id="PTHR33202">
    <property type="entry name" value="ZINC UPTAKE REGULATION PROTEIN"/>
    <property type="match status" value="1"/>
</dbReference>
<dbReference type="Pfam" id="PF01475">
    <property type="entry name" value="FUR"/>
    <property type="match status" value="1"/>
</dbReference>
<evidence type="ECO:0000256" key="8">
    <source>
        <dbReference type="SAM" id="MobiDB-lite"/>
    </source>
</evidence>
<dbReference type="GO" id="GO:1900376">
    <property type="term" value="P:regulation of secondary metabolite biosynthetic process"/>
    <property type="evidence" value="ECO:0007669"/>
    <property type="project" value="TreeGrafter"/>
</dbReference>
<dbReference type="GO" id="GO:0008270">
    <property type="term" value="F:zinc ion binding"/>
    <property type="evidence" value="ECO:0007669"/>
    <property type="project" value="TreeGrafter"/>
</dbReference>
<keyword evidence="2" id="KW-0678">Repressor</keyword>
<feature type="region of interest" description="Disordered" evidence="8">
    <location>
        <begin position="1"/>
        <end position="21"/>
    </location>
</feature>
<keyword evidence="3 7" id="KW-0862">Zinc</keyword>
<protein>
    <submittedName>
        <fullName evidence="9">Fur family zinc uptake transcriptional regulator</fullName>
    </submittedName>
</protein>
<comment type="cofactor">
    <cofactor evidence="7">
        <name>Zn(2+)</name>
        <dbReference type="ChEBI" id="CHEBI:29105"/>
    </cofactor>
    <text evidence="7">Binds 1 zinc ion per subunit.</text>
</comment>
<evidence type="ECO:0000256" key="4">
    <source>
        <dbReference type="ARBA" id="ARBA00023015"/>
    </source>
</evidence>
<dbReference type="PANTHER" id="PTHR33202:SF6">
    <property type="entry name" value="ZINC UPTAKE REGULATION PROTEIN"/>
    <property type="match status" value="1"/>
</dbReference>
<dbReference type="InterPro" id="IPR043135">
    <property type="entry name" value="Fur_C"/>
</dbReference>
<name>A0A420WQW7_9PROT</name>
<dbReference type="InterPro" id="IPR002481">
    <property type="entry name" value="FUR"/>
</dbReference>
<evidence type="ECO:0000256" key="3">
    <source>
        <dbReference type="ARBA" id="ARBA00022833"/>
    </source>
</evidence>
<evidence type="ECO:0000313" key="10">
    <source>
        <dbReference type="Proteomes" id="UP000277424"/>
    </source>
</evidence>
<dbReference type="AlphaFoldDB" id="A0A420WQW7"/>
<evidence type="ECO:0000313" key="9">
    <source>
        <dbReference type="EMBL" id="RKQ73295.1"/>
    </source>
</evidence>
<dbReference type="InterPro" id="IPR036390">
    <property type="entry name" value="WH_DNA-bd_sf"/>
</dbReference>
<keyword evidence="5" id="KW-0238">DNA-binding</keyword>
<accession>A0A420WQW7</accession>
<evidence type="ECO:0000256" key="5">
    <source>
        <dbReference type="ARBA" id="ARBA00023125"/>
    </source>
</evidence>
<feature type="binding site" evidence="7">
    <location>
        <position position="136"/>
    </location>
    <ligand>
        <name>Zn(2+)</name>
        <dbReference type="ChEBI" id="CHEBI:29105"/>
    </ligand>
</feature>
<evidence type="ECO:0000256" key="6">
    <source>
        <dbReference type="ARBA" id="ARBA00023163"/>
    </source>
</evidence>
<feature type="binding site" evidence="7">
    <location>
        <position position="179"/>
    </location>
    <ligand>
        <name>Zn(2+)</name>
        <dbReference type="ChEBI" id="CHEBI:29105"/>
    </ligand>
</feature>
<sequence>MTELKSMIAGAGTGPGGATPAAFPSERHDHAHCVDQALSAAEEICAERGARLTPLRRQVLELVWRSHEPIGAYDVLAKLQREDTAGEDGRPAAPPTVYRALDFLLKHRLVHRIESMNAYVGCPHPDSEHSGQFLICRTCGNAAEIDDPAIRRAIGEHARKIGFTIEHITVEVAGLCPKCSAQHAD</sequence>
<dbReference type="GO" id="GO:0045892">
    <property type="term" value="P:negative regulation of DNA-templated transcription"/>
    <property type="evidence" value="ECO:0007669"/>
    <property type="project" value="TreeGrafter"/>
</dbReference>
<keyword evidence="4" id="KW-0805">Transcription regulation</keyword>
<evidence type="ECO:0000256" key="7">
    <source>
        <dbReference type="PIRSR" id="PIRSR602481-1"/>
    </source>
</evidence>
<comment type="caution">
    <text evidence="9">The sequence shown here is derived from an EMBL/GenBank/DDBJ whole genome shotgun (WGS) entry which is preliminary data.</text>
</comment>
<dbReference type="GO" id="GO:0005829">
    <property type="term" value="C:cytosol"/>
    <property type="evidence" value="ECO:0007669"/>
    <property type="project" value="TreeGrafter"/>
</dbReference>
<reference evidence="9 10" key="1">
    <citation type="submission" date="2018-10" db="EMBL/GenBank/DDBJ databases">
        <title>Comparative analysis of microorganisms from saline springs in Andes Mountain Range, Colombia.</title>
        <authorList>
            <person name="Rubin E."/>
        </authorList>
    </citation>
    <scope>NUCLEOTIDE SEQUENCE [LARGE SCALE GENOMIC DNA]</scope>
    <source>
        <strain evidence="9 10">USBA 36</strain>
    </source>
</reference>
<organism evidence="9 10">
    <name type="scientific">Oceanibaculum indicum</name>
    <dbReference type="NCBI Taxonomy" id="526216"/>
    <lineage>
        <taxon>Bacteria</taxon>
        <taxon>Pseudomonadati</taxon>
        <taxon>Pseudomonadota</taxon>
        <taxon>Alphaproteobacteria</taxon>
        <taxon>Rhodospirillales</taxon>
        <taxon>Oceanibaculaceae</taxon>
        <taxon>Oceanibaculum</taxon>
    </lineage>
</organism>
<gene>
    <name evidence="9" type="ORF">BCL74_1081</name>
</gene>
<dbReference type="Proteomes" id="UP000277424">
    <property type="component" value="Unassembled WGS sequence"/>
</dbReference>
<dbReference type="GO" id="GO:0003700">
    <property type="term" value="F:DNA-binding transcription factor activity"/>
    <property type="evidence" value="ECO:0007669"/>
    <property type="project" value="InterPro"/>
</dbReference>
<evidence type="ECO:0000256" key="1">
    <source>
        <dbReference type="ARBA" id="ARBA00007957"/>
    </source>
</evidence>
<comment type="similarity">
    <text evidence="1">Belongs to the Fur family.</text>
</comment>
<feature type="binding site" evidence="7">
    <location>
        <position position="176"/>
    </location>
    <ligand>
        <name>Zn(2+)</name>
        <dbReference type="ChEBI" id="CHEBI:29105"/>
    </ligand>
</feature>
<evidence type="ECO:0000256" key="2">
    <source>
        <dbReference type="ARBA" id="ARBA00022491"/>
    </source>
</evidence>
<dbReference type="EMBL" id="RBIG01000001">
    <property type="protein sequence ID" value="RKQ73295.1"/>
    <property type="molecule type" value="Genomic_DNA"/>
</dbReference>
<dbReference type="InterPro" id="IPR036388">
    <property type="entry name" value="WH-like_DNA-bd_sf"/>
</dbReference>
<dbReference type="Gene3D" id="1.10.10.10">
    <property type="entry name" value="Winged helix-like DNA-binding domain superfamily/Winged helix DNA-binding domain"/>
    <property type="match status" value="1"/>
</dbReference>
<keyword evidence="7" id="KW-0479">Metal-binding</keyword>
<keyword evidence="6" id="KW-0804">Transcription</keyword>
<dbReference type="Gene3D" id="3.30.1490.190">
    <property type="match status" value="1"/>
</dbReference>
<proteinExistence type="inferred from homology"/>
<feature type="binding site" evidence="7">
    <location>
        <position position="139"/>
    </location>
    <ligand>
        <name>Zn(2+)</name>
        <dbReference type="ChEBI" id="CHEBI:29105"/>
    </ligand>
</feature>
<dbReference type="GO" id="GO:0000976">
    <property type="term" value="F:transcription cis-regulatory region binding"/>
    <property type="evidence" value="ECO:0007669"/>
    <property type="project" value="TreeGrafter"/>
</dbReference>